<organism evidence="1 2">
    <name type="scientific">Dermatophagoides pteronyssinus</name>
    <name type="common">European house dust mite</name>
    <dbReference type="NCBI Taxonomy" id="6956"/>
    <lineage>
        <taxon>Eukaryota</taxon>
        <taxon>Metazoa</taxon>
        <taxon>Ecdysozoa</taxon>
        <taxon>Arthropoda</taxon>
        <taxon>Chelicerata</taxon>
        <taxon>Arachnida</taxon>
        <taxon>Acari</taxon>
        <taxon>Acariformes</taxon>
        <taxon>Sarcoptiformes</taxon>
        <taxon>Astigmata</taxon>
        <taxon>Psoroptidia</taxon>
        <taxon>Analgoidea</taxon>
        <taxon>Pyroglyphidae</taxon>
        <taxon>Dermatophagoidinae</taxon>
        <taxon>Dermatophagoides</taxon>
    </lineage>
</organism>
<name>A0ABQ8J1G0_DERPT</name>
<gene>
    <name evidence="1" type="ORF">DERP_000704</name>
</gene>
<protein>
    <submittedName>
        <fullName evidence="1">Uncharacterized protein</fullName>
    </submittedName>
</protein>
<accession>A0ABQ8J1G0</accession>
<evidence type="ECO:0000313" key="1">
    <source>
        <dbReference type="EMBL" id="KAH9416205.1"/>
    </source>
</evidence>
<keyword evidence="2" id="KW-1185">Reference proteome</keyword>
<reference evidence="1 2" key="1">
    <citation type="journal article" date="2018" name="J. Allergy Clin. Immunol.">
        <title>High-quality assembly of Dermatophagoides pteronyssinus genome and transcriptome reveals a wide range of novel allergens.</title>
        <authorList>
            <person name="Liu X.Y."/>
            <person name="Yang K.Y."/>
            <person name="Wang M.Q."/>
            <person name="Kwok J.S."/>
            <person name="Zeng X."/>
            <person name="Yang Z."/>
            <person name="Xiao X.J."/>
            <person name="Lau C.P."/>
            <person name="Li Y."/>
            <person name="Huang Z.M."/>
            <person name="Ba J.G."/>
            <person name="Yim A.K."/>
            <person name="Ouyang C.Y."/>
            <person name="Ngai S.M."/>
            <person name="Chan T.F."/>
            <person name="Leung E.L."/>
            <person name="Liu L."/>
            <person name="Liu Z.G."/>
            <person name="Tsui S.K."/>
        </authorList>
    </citation>
    <scope>NUCLEOTIDE SEQUENCE [LARGE SCALE GENOMIC DNA]</scope>
    <source>
        <strain evidence="1">Derp</strain>
    </source>
</reference>
<dbReference type="EMBL" id="NJHN03000095">
    <property type="protein sequence ID" value="KAH9416205.1"/>
    <property type="molecule type" value="Genomic_DNA"/>
</dbReference>
<dbReference type="Proteomes" id="UP000887458">
    <property type="component" value="Unassembled WGS sequence"/>
</dbReference>
<proteinExistence type="predicted"/>
<evidence type="ECO:0000313" key="2">
    <source>
        <dbReference type="Proteomes" id="UP000887458"/>
    </source>
</evidence>
<comment type="caution">
    <text evidence="1">The sequence shown here is derived from an EMBL/GenBank/DDBJ whole genome shotgun (WGS) entry which is preliminary data.</text>
</comment>
<sequence length="95" mass="11209">MIRRTEYDAMAIAINIFSCDSIPNKNRRRTVIDCKWGKKRSRCSNNIKSLSVMNITYTQDYQWLECQDCLGKKKNQLFISNIRTLLTSNDIDKIR</sequence>
<reference evidence="1 2" key="2">
    <citation type="journal article" date="2022" name="Mol. Biol. Evol.">
        <title>Comparative Genomics Reveals Insights into the Divergent Evolution of Astigmatic Mites and Household Pest Adaptations.</title>
        <authorList>
            <person name="Xiong Q."/>
            <person name="Wan A.T."/>
            <person name="Liu X."/>
            <person name="Fung C.S."/>
            <person name="Xiao X."/>
            <person name="Malainual N."/>
            <person name="Hou J."/>
            <person name="Wang L."/>
            <person name="Wang M."/>
            <person name="Yang K.Y."/>
            <person name="Cui Y."/>
            <person name="Leung E.L."/>
            <person name="Nong W."/>
            <person name="Shin S.K."/>
            <person name="Au S.W."/>
            <person name="Jeong K.Y."/>
            <person name="Chew F.T."/>
            <person name="Hui J.H."/>
            <person name="Leung T.F."/>
            <person name="Tungtrongchitr A."/>
            <person name="Zhong N."/>
            <person name="Liu Z."/>
            <person name="Tsui S.K."/>
        </authorList>
    </citation>
    <scope>NUCLEOTIDE SEQUENCE [LARGE SCALE GENOMIC DNA]</scope>
    <source>
        <strain evidence="1">Derp</strain>
    </source>
</reference>